<evidence type="ECO:0000256" key="1">
    <source>
        <dbReference type="SAM" id="MobiDB-lite"/>
    </source>
</evidence>
<reference evidence="3 4" key="1">
    <citation type="submission" date="2016-07" db="EMBL/GenBank/DDBJ databases">
        <title>Multiple horizontal gene transfer events from other fungi enriched the ability of initially mycotrophic Trichoderma (Ascomycota) to feed on dead plant biomass.</title>
        <authorList>
            <consortium name="DOE Joint Genome Institute"/>
            <person name="Aerts A."/>
            <person name="Atanasova L."/>
            <person name="Chenthamara K."/>
            <person name="Zhang J."/>
            <person name="Grujic M."/>
            <person name="Henrissat B."/>
            <person name="Kuo A."/>
            <person name="Salamov A."/>
            <person name="Lipzen A."/>
            <person name="Labutti K."/>
            <person name="Barry K."/>
            <person name="Miao Y."/>
            <person name="Rahimi M.J."/>
            <person name="Shen Q."/>
            <person name="Grigoriev I.V."/>
            <person name="Kubicek C.P."/>
            <person name="Druzhinina I.S."/>
        </authorList>
    </citation>
    <scope>NUCLEOTIDE SEQUENCE [LARGE SCALE GENOMIC DNA]</scope>
    <source>
        <strain evidence="3 4">CBS 433.97</strain>
    </source>
</reference>
<feature type="region of interest" description="Disordered" evidence="1">
    <location>
        <begin position="259"/>
        <end position="281"/>
    </location>
</feature>
<dbReference type="InterPro" id="IPR057218">
    <property type="entry name" value="DUF7896"/>
</dbReference>
<dbReference type="Pfam" id="PF25438">
    <property type="entry name" value="DUF7896"/>
    <property type="match status" value="1"/>
</dbReference>
<evidence type="ECO:0000313" key="4">
    <source>
        <dbReference type="Proteomes" id="UP000240493"/>
    </source>
</evidence>
<evidence type="ECO:0000313" key="3">
    <source>
        <dbReference type="EMBL" id="PTB37208.1"/>
    </source>
</evidence>
<accession>A0A2T3YXB4</accession>
<proteinExistence type="predicted"/>
<feature type="domain" description="DUF7896" evidence="2">
    <location>
        <begin position="374"/>
        <end position="460"/>
    </location>
</feature>
<dbReference type="Proteomes" id="UP000240493">
    <property type="component" value="Unassembled WGS sequence"/>
</dbReference>
<keyword evidence="4" id="KW-1185">Reference proteome</keyword>
<protein>
    <recommendedName>
        <fullName evidence="2">DUF7896 domain-containing protein</fullName>
    </recommendedName>
</protein>
<dbReference type="AlphaFoldDB" id="A0A2T3YXB4"/>
<organism evidence="3 4">
    <name type="scientific">Trichoderma asperellum (strain ATCC 204424 / CBS 433.97 / NBRC 101777)</name>
    <dbReference type="NCBI Taxonomy" id="1042311"/>
    <lineage>
        <taxon>Eukaryota</taxon>
        <taxon>Fungi</taxon>
        <taxon>Dikarya</taxon>
        <taxon>Ascomycota</taxon>
        <taxon>Pezizomycotina</taxon>
        <taxon>Sordariomycetes</taxon>
        <taxon>Hypocreomycetidae</taxon>
        <taxon>Hypocreales</taxon>
        <taxon>Hypocreaceae</taxon>
        <taxon>Trichoderma</taxon>
    </lineage>
</organism>
<name>A0A2T3YXB4_TRIA4</name>
<dbReference type="PANTHER" id="PTHR42031:SF1">
    <property type="entry name" value="KEY LIME PATHOGENICITY PROTEIN"/>
    <property type="match status" value="1"/>
</dbReference>
<sequence>MESSPRSAGPRLQPAHHVQMRPVAPRLQVSNFQFTEGNAASTYGAPALNRGFSANPAFVPFEANNRNSYPLHQPTTLAFPMQRNASIHSEPGMPLQGPHGHGQGAMALASTYHPQSIEGLSVAPFDGVNENSLSLISPNIGLNPGTYLSTTGTNLSPDDMPLSDMPSAPPSMVSASSVGDLPYPMTREGSHVQASPSFMHRMPSFSSFKEEPHFGQGASDYSQPNSPWKPSNLDTDLFAIGNGITSSLFKQYDALENQSPPFPSSASMERETSNISIKSTKSTASNLERRFKAATERVIQTSKDTVIAPMPQPLPPNTATSFILGEGRTLQEDNKNKPKSKPPKLCPHCNEYPNGFRGDHELRRHTKAKHRSIVKKWRCRDPTKFGIFTELRTLYSLSKCKACASGKLYGAYYNAAAHLRRTHFTVKPTRARGGSSNRNGGRGGGDWPAMKHLKLWFEEVTVEGDGSDSLGTAAESSDKCSPSHRVGEAELIPDTQMPDAVGQLKDTDTYNDFFSPDLASMDIIPAGYLAQSSQAASGLNMMVSGLNDNDIGMDTSSQDSILASDLQDMDFLPYGQCINHTENEGKIPYDLFIPDMSYSASSHE</sequence>
<dbReference type="EMBL" id="KZ679268">
    <property type="protein sequence ID" value="PTB37208.1"/>
    <property type="molecule type" value="Genomic_DNA"/>
</dbReference>
<gene>
    <name evidence="3" type="ORF">M441DRAFT_50491</name>
</gene>
<dbReference type="PANTHER" id="PTHR42031">
    <property type="entry name" value="KEY LIME PATHOGENICITY PROTEIN"/>
    <property type="match status" value="1"/>
</dbReference>
<dbReference type="STRING" id="1042311.A0A2T3YXB4"/>
<dbReference type="OrthoDB" id="5377599at2759"/>
<evidence type="ECO:0000259" key="2">
    <source>
        <dbReference type="Pfam" id="PF25438"/>
    </source>
</evidence>
<feature type="region of interest" description="Disordered" evidence="1">
    <location>
        <begin position="1"/>
        <end position="22"/>
    </location>
</feature>